<dbReference type="PANTHER" id="PTHR46825">
    <property type="entry name" value="D-ALANYL-D-ALANINE-CARBOXYPEPTIDASE/ENDOPEPTIDASE AMPH"/>
    <property type="match status" value="1"/>
</dbReference>
<reference evidence="4" key="1">
    <citation type="submission" date="2019-08" db="EMBL/GenBank/DDBJ databases">
        <title>Limnoglobus roseus gen. nov., sp. nov., a novel freshwater planctomycete with a giant genome from the family Gemmataceae.</title>
        <authorList>
            <person name="Kulichevskaya I.S."/>
            <person name="Naumoff D.G."/>
            <person name="Miroshnikov K."/>
            <person name="Ivanova A."/>
            <person name="Philippov D.A."/>
            <person name="Hakobyan A."/>
            <person name="Rijpstra I.C."/>
            <person name="Sinninghe Damste J.S."/>
            <person name="Liesack W."/>
            <person name="Dedysh S.N."/>
        </authorList>
    </citation>
    <scope>NUCLEOTIDE SEQUENCE [LARGE SCALE GENOMIC DNA]</scope>
    <source>
        <strain evidence="4">PX52</strain>
    </source>
</reference>
<accession>A0A5C1AAJ0</accession>
<evidence type="ECO:0000313" key="4">
    <source>
        <dbReference type="Proteomes" id="UP000324974"/>
    </source>
</evidence>
<dbReference type="PANTHER" id="PTHR46825:SF9">
    <property type="entry name" value="BETA-LACTAMASE-RELATED DOMAIN-CONTAINING PROTEIN"/>
    <property type="match status" value="1"/>
</dbReference>
<protein>
    <submittedName>
        <fullName evidence="3">Serine hydrolase</fullName>
    </submittedName>
</protein>
<evidence type="ECO:0000256" key="1">
    <source>
        <dbReference type="SAM" id="SignalP"/>
    </source>
</evidence>
<sequence length="473" mass="50655">MPRSFIALILAVLLAPTVVAQGSPALPASFDLKAVDEYLAAEVKAKGFVGLSVAVMRDGQIVFAKGYGRRSIEKNLPVEPDTSFAVGSITKQFTCACVFLLAEQGKLSIDDPVAKYYPHLTRAKDITIRDLMNHTSGYPDYYPLDFLDRRMLKPIAFDTMLKDYAGGKLDFDPGSRFSYSNTGYIILGGIVEKASGEPFGTFLTKNILGPQRLTHSRYGSAKELPGAATGYTAFALGDPEPAPPEADGWIDAAGGLWASASDLLKWDLALTTGKVMPPPYFKGMTTPRVLTTGKVSNYACGLSVSTVDGDIVLQHTGGVSGFVSGNSFIPRAKTGLVVLSNTEHVSATKLRGDLFRLLLKDVQAKDAAPVPKVAGVGPKEAVLSVLKQMADGTVDRTQLGEEFSVYLTDDRVKAGGARLKALGEPEKVDVGTAHERGGMAVVDVTLTYKATKVRASLYRTPDGKIQQLLFYGE</sequence>
<feature type="domain" description="Beta-lactamase-related" evidence="2">
    <location>
        <begin position="36"/>
        <end position="345"/>
    </location>
</feature>
<dbReference type="KEGG" id="lrs:PX52LOC_03171"/>
<keyword evidence="4" id="KW-1185">Reference proteome</keyword>
<name>A0A5C1AAJ0_9BACT</name>
<dbReference type="Gene3D" id="3.40.710.10">
    <property type="entry name" value="DD-peptidase/beta-lactamase superfamily"/>
    <property type="match status" value="1"/>
</dbReference>
<dbReference type="SUPFAM" id="SSF56601">
    <property type="entry name" value="beta-lactamase/transpeptidase-like"/>
    <property type="match status" value="1"/>
</dbReference>
<feature type="chain" id="PRO_5023032472" evidence="1">
    <location>
        <begin position="21"/>
        <end position="473"/>
    </location>
</feature>
<dbReference type="InterPro" id="IPR001466">
    <property type="entry name" value="Beta-lactam-related"/>
</dbReference>
<dbReference type="GO" id="GO:0016787">
    <property type="term" value="F:hydrolase activity"/>
    <property type="evidence" value="ECO:0007669"/>
    <property type="project" value="UniProtKB-KW"/>
</dbReference>
<proteinExistence type="predicted"/>
<dbReference type="Pfam" id="PF00144">
    <property type="entry name" value="Beta-lactamase"/>
    <property type="match status" value="1"/>
</dbReference>
<organism evidence="3 4">
    <name type="scientific">Limnoglobus roseus</name>
    <dbReference type="NCBI Taxonomy" id="2598579"/>
    <lineage>
        <taxon>Bacteria</taxon>
        <taxon>Pseudomonadati</taxon>
        <taxon>Planctomycetota</taxon>
        <taxon>Planctomycetia</taxon>
        <taxon>Gemmatales</taxon>
        <taxon>Gemmataceae</taxon>
        <taxon>Limnoglobus</taxon>
    </lineage>
</organism>
<gene>
    <name evidence="3" type="ORF">PX52LOC_03171</name>
</gene>
<dbReference type="AlphaFoldDB" id="A0A5C1AAJ0"/>
<evidence type="ECO:0000313" key="3">
    <source>
        <dbReference type="EMBL" id="QEL16231.1"/>
    </source>
</evidence>
<keyword evidence="3" id="KW-0378">Hydrolase</keyword>
<dbReference type="Proteomes" id="UP000324974">
    <property type="component" value="Chromosome"/>
</dbReference>
<dbReference type="RefSeq" id="WP_168219015.1">
    <property type="nucleotide sequence ID" value="NZ_CP042425.1"/>
</dbReference>
<feature type="signal peptide" evidence="1">
    <location>
        <begin position="1"/>
        <end position="20"/>
    </location>
</feature>
<evidence type="ECO:0000259" key="2">
    <source>
        <dbReference type="Pfam" id="PF00144"/>
    </source>
</evidence>
<keyword evidence="1" id="KW-0732">Signal</keyword>
<dbReference type="InterPro" id="IPR012338">
    <property type="entry name" value="Beta-lactam/transpept-like"/>
</dbReference>
<dbReference type="InterPro" id="IPR050491">
    <property type="entry name" value="AmpC-like"/>
</dbReference>
<dbReference type="EMBL" id="CP042425">
    <property type="protein sequence ID" value="QEL16231.1"/>
    <property type="molecule type" value="Genomic_DNA"/>
</dbReference>